<proteinExistence type="predicted"/>
<feature type="compositionally biased region" description="Polar residues" evidence="1">
    <location>
        <begin position="28"/>
        <end position="39"/>
    </location>
</feature>
<dbReference type="RefSeq" id="WP_057773626.1">
    <property type="nucleotide sequence ID" value="NZ_BBIM01000030.1"/>
</dbReference>
<evidence type="ECO:0008006" key="5">
    <source>
        <dbReference type="Google" id="ProtNLM"/>
    </source>
</evidence>
<sequence length="261" mass="28444">MKKTIVFLFLATLFLGGCASQGTDSHYQSKGKTTFTNQNKDVHKKSSSASSKKSSTDLSSTESSSSASSAKKSSSYRVPTKIKKSANYISHGYLTKPKQFSYDSFGTKLTLDKYKKSDQVIINRPLRYQISQVRLLKNEAKTKKAKQVVATAFNNTDITNPYYTLQLKYTIKNESSQTVIIGGLNYVKLSNSYAGTPLSNMVDSAAGKKLAAGKTLSTNVVVLVPASLVHTLNNCTIQFSSAYSVNGKSLSKDSLDSKITF</sequence>
<dbReference type="EMBL" id="CP104778">
    <property type="protein sequence ID" value="WPC20962.1"/>
    <property type="molecule type" value="Genomic_DNA"/>
</dbReference>
<feature type="signal peptide" evidence="2">
    <location>
        <begin position="1"/>
        <end position="19"/>
    </location>
</feature>
<evidence type="ECO:0000313" key="3">
    <source>
        <dbReference type="EMBL" id="WPC20962.1"/>
    </source>
</evidence>
<organism evidence="3 4">
    <name type="scientific">Pediococcus inopinatus</name>
    <dbReference type="NCBI Taxonomy" id="114090"/>
    <lineage>
        <taxon>Bacteria</taxon>
        <taxon>Bacillati</taxon>
        <taxon>Bacillota</taxon>
        <taxon>Bacilli</taxon>
        <taxon>Lactobacillales</taxon>
        <taxon>Lactobacillaceae</taxon>
        <taxon>Pediococcus</taxon>
    </lineage>
</organism>
<keyword evidence="4" id="KW-1185">Reference proteome</keyword>
<feature type="compositionally biased region" description="Low complexity" evidence="1">
    <location>
        <begin position="47"/>
        <end position="72"/>
    </location>
</feature>
<feature type="region of interest" description="Disordered" evidence="1">
    <location>
        <begin position="28"/>
        <end position="72"/>
    </location>
</feature>
<gene>
    <name evidence="3" type="ORF">N6G96_06585</name>
</gene>
<keyword evidence="2" id="KW-0732">Signal</keyword>
<feature type="chain" id="PRO_5046960085" description="DUF5067 domain-containing protein" evidence="2">
    <location>
        <begin position="20"/>
        <end position="261"/>
    </location>
</feature>
<evidence type="ECO:0000313" key="4">
    <source>
        <dbReference type="Proteomes" id="UP001302696"/>
    </source>
</evidence>
<evidence type="ECO:0000256" key="1">
    <source>
        <dbReference type="SAM" id="MobiDB-lite"/>
    </source>
</evidence>
<accession>A0ABZ0Q200</accession>
<reference evidence="4" key="1">
    <citation type="submission" date="2024-06" db="EMBL/GenBank/DDBJ databases">
        <authorList>
            <person name="Chang H.C."/>
            <person name="Mun S.Y."/>
        </authorList>
    </citation>
    <scope>NUCLEOTIDE SEQUENCE [LARGE SCALE GENOMIC DNA]</scope>
    <source>
        <strain evidence="4">KT1</strain>
    </source>
</reference>
<protein>
    <recommendedName>
        <fullName evidence="5">DUF5067 domain-containing protein</fullName>
    </recommendedName>
</protein>
<dbReference type="Proteomes" id="UP001302696">
    <property type="component" value="Chromosome"/>
</dbReference>
<name>A0ABZ0Q200_9LACO</name>
<dbReference type="PROSITE" id="PS51257">
    <property type="entry name" value="PROKAR_LIPOPROTEIN"/>
    <property type="match status" value="1"/>
</dbReference>
<evidence type="ECO:0000256" key="2">
    <source>
        <dbReference type="SAM" id="SignalP"/>
    </source>
</evidence>